<evidence type="ECO:0008006" key="4">
    <source>
        <dbReference type="Google" id="ProtNLM"/>
    </source>
</evidence>
<evidence type="ECO:0000256" key="1">
    <source>
        <dbReference type="SAM" id="Coils"/>
    </source>
</evidence>
<dbReference type="SUPFAM" id="SSF58104">
    <property type="entry name" value="Methyl-accepting chemotaxis protein (MCP) signaling domain"/>
    <property type="match status" value="1"/>
</dbReference>
<protein>
    <recommendedName>
        <fullName evidence="4">Methyl-accepting chemotaxis protein</fullName>
    </recommendedName>
</protein>
<feature type="coiled-coil region" evidence="1">
    <location>
        <begin position="75"/>
        <end position="105"/>
    </location>
</feature>
<dbReference type="EMBL" id="DYWT01000224">
    <property type="protein sequence ID" value="HJF32903.1"/>
    <property type="molecule type" value="Genomic_DNA"/>
</dbReference>
<feature type="non-terminal residue" evidence="2">
    <location>
        <position position="1"/>
    </location>
</feature>
<reference evidence="2" key="2">
    <citation type="submission" date="2021-09" db="EMBL/GenBank/DDBJ databases">
        <authorList>
            <person name="Gilroy R."/>
        </authorList>
    </citation>
    <scope>NUCLEOTIDE SEQUENCE</scope>
    <source>
        <strain evidence="2">CHK171-7178</strain>
    </source>
</reference>
<comment type="caution">
    <text evidence="2">The sequence shown here is derived from an EMBL/GenBank/DDBJ whole genome shotgun (WGS) entry which is preliminary data.</text>
</comment>
<proteinExistence type="predicted"/>
<sequence length="115" mass="12719">VNNYNEIAVKKLGNGVEQVTMQAAVADESSASFTDLFTTMRNLQKTLSDFIQDFGAITKDSALIQERTMDFAAIVEQSTAAVEELNATLTELTDEQQQIAAYINETHEEAVRIRS</sequence>
<organism evidence="2 3">
    <name type="scientific">Sporosarcina psychrophila</name>
    <name type="common">Bacillus psychrophilus</name>
    <dbReference type="NCBI Taxonomy" id="1476"/>
    <lineage>
        <taxon>Bacteria</taxon>
        <taxon>Bacillati</taxon>
        <taxon>Bacillota</taxon>
        <taxon>Bacilli</taxon>
        <taxon>Bacillales</taxon>
        <taxon>Caryophanaceae</taxon>
        <taxon>Sporosarcina</taxon>
    </lineage>
</organism>
<name>A0A921G0T2_SPOPS</name>
<gene>
    <name evidence="2" type="ORF">K8V56_14160</name>
</gene>
<evidence type="ECO:0000313" key="2">
    <source>
        <dbReference type="EMBL" id="HJF32903.1"/>
    </source>
</evidence>
<dbReference type="AlphaFoldDB" id="A0A921G0T2"/>
<dbReference type="Proteomes" id="UP000698173">
    <property type="component" value="Unassembled WGS sequence"/>
</dbReference>
<reference evidence="2" key="1">
    <citation type="journal article" date="2021" name="PeerJ">
        <title>Extensive microbial diversity within the chicken gut microbiome revealed by metagenomics and culture.</title>
        <authorList>
            <person name="Gilroy R."/>
            <person name="Ravi A."/>
            <person name="Getino M."/>
            <person name="Pursley I."/>
            <person name="Horton D.L."/>
            <person name="Alikhan N.F."/>
            <person name="Baker D."/>
            <person name="Gharbi K."/>
            <person name="Hall N."/>
            <person name="Watson M."/>
            <person name="Adriaenssens E.M."/>
            <person name="Foster-Nyarko E."/>
            <person name="Jarju S."/>
            <person name="Secka A."/>
            <person name="Antonio M."/>
            <person name="Oren A."/>
            <person name="Chaudhuri R.R."/>
            <person name="La Ragione R."/>
            <person name="Hildebrand F."/>
            <person name="Pallen M.J."/>
        </authorList>
    </citation>
    <scope>NUCLEOTIDE SEQUENCE</scope>
    <source>
        <strain evidence="2">CHK171-7178</strain>
    </source>
</reference>
<dbReference type="Gene3D" id="1.10.287.950">
    <property type="entry name" value="Methyl-accepting chemotaxis protein"/>
    <property type="match status" value="1"/>
</dbReference>
<evidence type="ECO:0000313" key="3">
    <source>
        <dbReference type="Proteomes" id="UP000698173"/>
    </source>
</evidence>
<keyword evidence="1" id="KW-0175">Coiled coil</keyword>
<accession>A0A921G0T2</accession>